<evidence type="ECO:0000313" key="9">
    <source>
        <dbReference type="Proteomes" id="UP000253729"/>
    </source>
</evidence>
<gene>
    <name evidence="8" type="ORF">BDQ94DRAFT_132350</name>
</gene>
<dbReference type="InterPro" id="IPR036396">
    <property type="entry name" value="Cyt_P450_sf"/>
</dbReference>
<keyword evidence="5" id="KW-0408">Iron</keyword>
<dbReference type="Gene3D" id="1.10.630.10">
    <property type="entry name" value="Cytochrome P450"/>
    <property type="match status" value="1"/>
</dbReference>
<dbReference type="FunFam" id="1.10.630.10:FF:000018">
    <property type="entry name" value="Cytochrome P450 monooxygenase"/>
    <property type="match status" value="1"/>
</dbReference>
<dbReference type="SUPFAM" id="SSF48264">
    <property type="entry name" value="Cytochrome P450"/>
    <property type="match status" value="1"/>
</dbReference>
<keyword evidence="2" id="KW-0349">Heme</keyword>
<dbReference type="PRINTS" id="PR00359">
    <property type="entry name" value="BP450"/>
</dbReference>
<name>A0A3F3QIE2_9EURO</name>
<organism evidence="8 9">
    <name type="scientific">Aspergillus welwitschiae</name>
    <dbReference type="NCBI Taxonomy" id="1341132"/>
    <lineage>
        <taxon>Eukaryota</taxon>
        <taxon>Fungi</taxon>
        <taxon>Dikarya</taxon>
        <taxon>Ascomycota</taxon>
        <taxon>Pezizomycotina</taxon>
        <taxon>Eurotiomycetes</taxon>
        <taxon>Eurotiomycetidae</taxon>
        <taxon>Eurotiales</taxon>
        <taxon>Aspergillaceae</taxon>
        <taxon>Aspergillus</taxon>
        <taxon>Aspergillus subgen. Circumdati</taxon>
    </lineage>
</organism>
<dbReference type="RefSeq" id="XP_026632116.1">
    <property type="nucleotide sequence ID" value="XM_026764040.1"/>
</dbReference>
<feature type="region of interest" description="Disordered" evidence="7">
    <location>
        <begin position="81"/>
        <end position="101"/>
    </location>
</feature>
<protein>
    <submittedName>
        <fullName evidence="8">Cytochrome P450 55A3</fullName>
    </submittedName>
</protein>
<keyword evidence="6" id="KW-0503">Monooxygenase</keyword>
<keyword evidence="3" id="KW-0479">Metal-binding</keyword>
<dbReference type="GO" id="GO:0016705">
    <property type="term" value="F:oxidoreductase activity, acting on paired donors, with incorporation or reduction of molecular oxygen"/>
    <property type="evidence" value="ECO:0007669"/>
    <property type="project" value="InterPro"/>
</dbReference>
<comment type="similarity">
    <text evidence="1">Belongs to the cytochrome P450 family.</text>
</comment>
<dbReference type="InterPro" id="IPR001128">
    <property type="entry name" value="Cyt_P450"/>
</dbReference>
<evidence type="ECO:0000256" key="4">
    <source>
        <dbReference type="ARBA" id="ARBA00023002"/>
    </source>
</evidence>
<evidence type="ECO:0000256" key="3">
    <source>
        <dbReference type="ARBA" id="ARBA00022723"/>
    </source>
</evidence>
<evidence type="ECO:0000256" key="5">
    <source>
        <dbReference type="ARBA" id="ARBA00023004"/>
    </source>
</evidence>
<evidence type="ECO:0000256" key="7">
    <source>
        <dbReference type="SAM" id="MobiDB-lite"/>
    </source>
</evidence>
<dbReference type="EMBL" id="KZ852032">
    <property type="protein sequence ID" value="RDH39094.1"/>
    <property type="molecule type" value="Genomic_DNA"/>
</dbReference>
<dbReference type="GeneID" id="38132396"/>
<feature type="region of interest" description="Disordered" evidence="7">
    <location>
        <begin position="1"/>
        <end position="34"/>
    </location>
</feature>
<dbReference type="PANTHER" id="PTHR46696:SF6">
    <property type="entry name" value="P450, PUTATIVE (EUROFUNG)-RELATED"/>
    <property type="match status" value="1"/>
</dbReference>
<dbReference type="STRING" id="1341132.A0A3F3QIE2"/>
<keyword evidence="4" id="KW-0560">Oxidoreductase</keyword>
<reference evidence="8 9" key="1">
    <citation type="submission" date="2018-07" db="EMBL/GenBank/DDBJ databases">
        <title>The genomes of Aspergillus section Nigri reveals drivers in fungal speciation.</title>
        <authorList>
            <consortium name="DOE Joint Genome Institute"/>
            <person name="Vesth T.C."/>
            <person name="Nybo J."/>
            <person name="Theobald S."/>
            <person name="Brandl J."/>
            <person name="Frisvad J.C."/>
            <person name="Nielsen K.F."/>
            <person name="Lyhne E.K."/>
            <person name="Kogle M.E."/>
            <person name="Kuo A."/>
            <person name="Riley R."/>
            <person name="Clum A."/>
            <person name="Nolan M."/>
            <person name="Lipzen A."/>
            <person name="Salamov A."/>
            <person name="Henrissat B."/>
            <person name="Wiebenga A."/>
            <person name="De vries R.P."/>
            <person name="Grigoriev I.V."/>
            <person name="Mortensen U.H."/>
            <person name="Andersen M.R."/>
            <person name="Baker S.E."/>
        </authorList>
    </citation>
    <scope>NUCLEOTIDE SEQUENCE [LARGE SCALE GENOMIC DNA]</scope>
    <source>
        <strain evidence="8 9">CBS 139.54b</strain>
    </source>
</reference>
<dbReference type="InterPro" id="IPR002397">
    <property type="entry name" value="Cyt_P450_B"/>
</dbReference>
<dbReference type="AlphaFoldDB" id="A0A3F3QIE2"/>
<sequence>MVVMLSPKPSQAYNSPEDLPMYPFARPPKSYDPPAELAELRHRGPTERVQLFDGRPAWIVTRDKEVREMLSSDKFSNDRYNRDGYPEIHSGTKKDGVRPTFVHMDDPKHARHRAMTESFFTPEATEAVKPQVQEVVDSLIDSIKERGCNNGPIDLVKELATVVNPKVILLSILKVSEKEANELIQSSSALGGTSGSASESGHTDLHEYISQLIDARIEKPGRPQDDLLSKLVVDEYRQANLDRDDLINLVYMIFVAGNSAIQSSIVLGVITLLQHQDQLEELKENPELAGRVVEEILRYHTPSALNSRRVTTTDLTLGGKKIKSGSGVIGSVRSANRDERVYPDADKFSIHRQVDPHQNLAFGHGPHKCQGQWLSRLELQAIFSKIIIPVFLLCVGNCVVRLSGVLPATGSLFRKLPNLRLAIEPSELEYTSPTQNVGVLRLPVVF</sequence>
<proteinExistence type="inferred from homology"/>
<accession>A0A3F3QIE2</accession>
<dbReference type="Proteomes" id="UP000253729">
    <property type="component" value="Unassembled WGS sequence"/>
</dbReference>
<evidence type="ECO:0000256" key="6">
    <source>
        <dbReference type="ARBA" id="ARBA00023033"/>
    </source>
</evidence>
<evidence type="ECO:0000256" key="2">
    <source>
        <dbReference type="ARBA" id="ARBA00022617"/>
    </source>
</evidence>
<dbReference type="GO" id="GO:0005506">
    <property type="term" value="F:iron ion binding"/>
    <property type="evidence" value="ECO:0007669"/>
    <property type="project" value="InterPro"/>
</dbReference>
<dbReference type="Pfam" id="PF00067">
    <property type="entry name" value="p450"/>
    <property type="match status" value="1"/>
</dbReference>
<evidence type="ECO:0000313" key="8">
    <source>
        <dbReference type="EMBL" id="RDH39094.1"/>
    </source>
</evidence>
<keyword evidence="9" id="KW-1185">Reference proteome</keyword>
<evidence type="ECO:0000256" key="1">
    <source>
        <dbReference type="ARBA" id="ARBA00010617"/>
    </source>
</evidence>
<dbReference type="PANTHER" id="PTHR46696">
    <property type="entry name" value="P450, PUTATIVE (EUROFUNG)-RELATED"/>
    <property type="match status" value="1"/>
</dbReference>
<dbReference type="GO" id="GO:0020037">
    <property type="term" value="F:heme binding"/>
    <property type="evidence" value="ECO:0007669"/>
    <property type="project" value="InterPro"/>
</dbReference>
<dbReference type="GO" id="GO:0004497">
    <property type="term" value="F:monooxygenase activity"/>
    <property type="evidence" value="ECO:0007669"/>
    <property type="project" value="UniProtKB-KW"/>
</dbReference>